<keyword evidence="2" id="KW-0489">Methyltransferase</keyword>
<dbReference type="PANTHER" id="PTHR43861:SF1">
    <property type="entry name" value="TRANS-ACONITATE 2-METHYLTRANSFERASE"/>
    <property type="match status" value="1"/>
</dbReference>
<dbReference type="PANTHER" id="PTHR43861">
    <property type="entry name" value="TRANS-ACONITATE 2-METHYLTRANSFERASE-RELATED"/>
    <property type="match status" value="1"/>
</dbReference>
<keyword evidence="3" id="KW-1185">Reference proteome</keyword>
<evidence type="ECO:0000259" key="1">
    <source>
        <dbReference type="Pfam" id="PF08241"/>
    </source>
</evidence>
<dbReference type="Proteomes" id="UP000265725">
    <property type="component" value="Chromosome"/>
</dbReference>
<accession>A0A385YYB3</accession>
<sequence length="248" mass="28518">MNIELLRQNKSAWEEASERFFGRDPLPSYGPMTPSEDSLQLFQNLKGAKVLDLGCGSGHSLKYMERKGASELWGIDLSNSQIEAARNVLSSTDLPIHLLELPMEMNEGIPTNYFDVIYSIYAVGWTTHLEKTFMNVSSYLKQGGQFIFSWEHPMYNRLNFIENSMVMEKTYLEEGIYRHPAWNEPAYMQQVKISTYVNLLISAGFHIKQIVEESEFANEDYSRSSNRWYNASKASYIPTTIIFSCVKV</sequence>
<dbReference type="SUPFAM" id="SSF53335">
    <property type="entry name" value="S-adenosyl-L-methionine-dependent methyltransferases"/>
    <property type="match status" value="1"/>
</dbReference>
<name>A0A385YYB3_9BACL</name>
<reference evidence="3" key="1">
    <citation type="submission" date="2018-09" db="EMBL/GenBank/DDBJ databases">
        <authorList>
            <person name="Zhu H."/>
        </authorList>
    </citation>
    <scope>NUCLEOTIDE SEQUENCE [LARGE SCALE GENOMIC DNA]</scope>
    <source>
        <strain evidence="3">K2R23-3</strain>
    </source>
</reference>
<feature type="domain" description="Methyltransferase type 11" evidence="1">
    <location>
        <begin position="51"/>
        <end position="148"/>
    </location>
</feature>
<dbReference type="AlphaFoldDB" id="A0A385YYB3"/>
<dbReference type="GO" id="GO:0032259">
    <property type="term" value="P:methylation"/>
    <property type="evidence" value="ECO:0007669"/>
    <property type="project" value="UniProtKB-KW"/>
</dbReference>
<dbReference type="CDD" id="cd02440">
    <property type="entry name" value="AdoMet_MTases"/>
    <property type="match status" value="1"/>
</dbReference>
<dbReference type="InterPro" id="IPR013216">
    <property type="entry name" value="Methyltransf_11"/>
</dbReference>
<proteinExistence type="predicted"/>
<dbReference type="EMBL" id="CP032418">
    <property type="protein sequence ID" value="AYC30523.1"/>
    <property type="molecule type" value="Genomic_DNA"/>
</dbReference>
<gene>
    <name evidence="2" type="ORF">D3873_12025</name>
</gene>
<evidence type="ECO:0000313" key="3">
    <source>
        <dbReference type="Proteomes" id="UP000265725"/>
    </source>
</evidence>
<evidence type="ECO:0000313" key="2">
    <source>
        <dbReference type="EMBL" id="AYC30523.1"/>
    </source>
</evidence>
<organism evidence="2 3">
    <name type="scientific">Paenisporosarcina cavernae</name>
    <dbReference type="NCBI Taxonomy" id="2320858"/>
    <lineage>
        <taxon>Bacteria</taxon>
        <taxon>Bacillati</taxon>
        <taxon>Bacillota</taxon>
        <taxon>Bacilli</taxon>
        <taxon>Bacillales</taxon>
        <taxon>Caryophanaceae</taxon>
        <taxon>Paenisporosarcina</taxon>
    </lineage>
</organism>
<dbReference type="KEGG" id="paek:D3873_12025"/>
<keyword evidence="2" id="KW-0808">Transferase</keyword>
<dbReference type="RefSeq" id="WP_119884240.1">
    <property type="nucleotide sequence ID" value="NZ_CP032418.1"/>
</dbReference>
<dbReference type="GO" id="GO:0008757">
    <property type="term" value="F:S-adenosylmethionine-dependent methyltransferase activity"/>
    <property type="evidence" value="ECO:0007669"/>
    <property type="project" value="InterPro"/>
</dbReference>
<dbReference type="Pfam" id="PF08241">
    <property type="entry name" value="Methyltransf_11"/>
    <property type="match status" value="1"/>
</dbReference>
<dbReference type="OrthoDB" id="9791837at2"/>
<dbReference type="Gene3D" id="3.40.50.150">
    <property type="entry name" value="Vaccinia Virus protein VP39"/>
    <property type="match status" value="1"/>
</dbReference>
<dbReference type="InterPro" id="IPR029063">
    <property type="entry name" value="SAM-dependent_MTases_sf"/>
</dbReference>
<protein>
    <submittedName>
        <fullName evidence="2">Class I SAM-dependent methyltransferase</fullName>
    </submittedName>
</protein>